<reference evidence="2" key="1">
    <citation type="submission" date="2021-06" db="EMBL/GenBank/DDBJ databases">
        <authorList>
            <person name="Kallberg Y."/>
            <person name="Tangrot J."/>
            <person name="Rosling A."/>
        </authorList>
    </citation>
    <scope>NUCLEOTIDE SEQUENCE</scope>
    <source>
        <strain evidence="2">FL130A</strain>
    </source>
</reference>
<organism evidence="2 3">
    <name type="scientific">Ambispora leptoticha</name>
    <dbReference type="NCBI Taxonomy" id="144679"/>
    <lineage>
        <taxon>Eukaryota</taxon>
        <taxon>Fungi</taxon>
        <taxon>Fungi incertae sedis</taxon>
        <taxon>Mucoromycota</taxon>
        <taxon>Glomeromycotina</taxon>
        <taxon>Glomeromycetes</taxon>
        <taxon>Archaeosporales</taxon>
        <taxon>Ambisporaceae</taxon>
        <taxon>Ambispora</taxon>
    </lineage>
</organism>
<evidence type="ECO:0000313" key="3">
    <source>
        <dbReference type="Proteomes" id="UP000789508"/>
    </source>
</evidence>
<dbReference type="Proteomes" id="UP000789508">
    <property type="component" value="Unassembled WGS sequence"/>
</dbReference>
<name>A0A9N8WD10_9GLOM</name>
<dbReference type="AlphaFoldDB" id="A0A9N8WD10"/>
<evidence type="ECO:0000256" key="1">
    <source>
        <dbReference type="SAM" id="MobiDB-lite"/>
    </source>
</evidence>
<gene>
    <name evidence="2" type="ORF">ALEPTO_LOCUS2400</name>
</gene>
<feature type="region of interest" description="Disordered" evidence="1">
    <location>
        <begin position="61"/>
        <end position="93"/>
    </location>
</feature>
<evidence type="ECO:0000313" key="2">
    <source>
        <dbReference type="EMBL" id="CAG8479203.1"/>
    </source>
</evidence>
<accession>A0A9N8WD10</accession>
<protein>
    <submittedName>
        <fullName evidence="2">5357_t:CDS:1</fullName>
    </submittedName>
</protein>
<dbReference type="EMBL" id="CAJVPS010000347">
    <property type="protein sequence ID" value="CAG8479203.1"/>
    <property type="molecule type" value="Genomic_DNA"/>
</dbReference>
<sequence length="201" mass="23242">MAQPYRIQDCRSGKRIQPQSIYDNNTGVARNRFSRRGDKISRTTSSKNSGRSDVIRFNVEEAGETSMNSNEPSTYVPPENSNNSSSQNVTQNAIKQPNIMENQTEIRRRIHLYGQICPQTEEERKYSPSPREGFTTDLDKDTIVICSRRNHGMENGMCVLYCGFGTLYKKDRISFCRVCKEYIAKDEVTRLSFNYLKYNIY</sequence>
<keyword evidence="3" id="KW-1185">Reference proteome</keyword>
<proteinExistence type="predicted"/>
<comment type="caution">
    <text evidence="2">The sequence shown here is derived from an EMBL/GenBank/DDBJ whole genome shotgun (WGS) entry which is preliminary data.</text>
</comment>